<feature type="domain" description="Protein kinase" evidence="1">
    <location>
        <begin position="279"/>
        <end position="552"/>
    </location>
</feature>
<dbReference type="EMBL" id="MPUH01002007">
    <property type="protein sequence ID" value="OMJ65663.1"/>
    <property type="molecule type" value="Genomic_DNA"/>
</dbReference>
<dbReference type="GO" id="GO:0004674">
    <property type="term" value="F:protein serine/threonine kinase activity"/>
    <property type="evidence" value="ECO:0007669"/>
    <property type="project" value="TreeGrafter"/>
</dbReference>
<dbReference type="InterPro" id="IPR008271">
    <property type="entry name" value="Ser/Thr_kinase_AS"/>
</dbReference>
<dbReference type="GO" id="GO:0005524">
    <property type="term" value="F:ATP binding"/>
    <property type="evidence" value="ECO:0007669"/>
    <property type="project" value="InterPro"/>
</dbReference>
<dbReference type="InterPro" id="IPR000719">
    <property type="entry name" value="Prot_kinase_dom"/>
</dbReference>
<dbReference type="PROSITE" id="PS00108">
    <property type="entry name" value="PROTEIN_KINASE_ST"/>
    <property type="match status" value="1"/>
</dbReference>
<sequence length="552" mass="64481">MEYFDFQACMNESLFTNDAQQFFNIYKAKSIKELIELRIPDNPNIKKAYYLKFLLAVSDSISEGNEILSNLRDSCKLINLVPQYNIQISNLIDSIISRMVSQTEDTDYIIELMAIAKTLEAPPEFLTAFSLCEFKLYEIISNYGQEMMKTEINDSVIIYLKKIKKAVEVNENLLPLVNNVIQAAKWYLEKKVEEIKDENDEENVFGIEAWNIFDLIESLCLNDIGLEFIKKDLESKFARKIKAHKSEKETLIYEPCDEDASVVFDSYKIINKQELNIQGIPLRSHPGGINSYIYKAYYQNQKVCIKVYNGNKNHPSFNSVLIEILILEELDKINSNKYLKYFGKSIVDEDNIRQVFIVTQWIEKDLLQYIEEVYSKNLTIPENKLKVMFKKLAKIYKNLHERKIYHMDIKPANILISEDEKLYVIDFNVSAKEIDVYTHSKSYSEGHVGTNGYMAPEIQLVTDCYMHNDPIFQRNFKRSKADVFSLGMTFLHMLNLFQQGLNRIERESELKSTLKKAPEWAKSLLEEMLDFNKAKRPYMSDVFFKLNQINST</sequence>
<evidence type="ECO:0000313" key="2">
    <source>
        <dbReference type="EMBL" id="OMJ65663.1"/>
    </source>
</evidence>
<dbReference type="GO" id="GO:0044773">
    <property type="term" value="P:mitotic DNA damage checkpoint signaling"/>
    <property type="evidence" value="ECO:0007669"/>
    <property type="project" value="TreeGrafter"/>
</dbReference>
<dbReference type="PANTHER" id="PTHR44167:SF24">
    <property type="entry name" value="SERINE_THREONINE-PROTEIN KINASE CHK2"/>
    <property type="match status" value="1"/>
</dbReference>
<reference evidence="2 3" key="1">
    <citation type="submission" date="2016-11" db="EMBL/GenBank/DDBJ databases">
        <title>The macronuclear genome of Stentor coeruleus: a giant cell with tiny introns.</title>
        <authorList>
            <person name="Slabodnick M."/>
            <person name="Ruby J.G."/>
            <person name="Reiff S.B."/>
            <person name="Swart E.C."/>
            <person name="Gosai S."/>
            <person name="Prabakaran S."/>
            <person name="Witkowska E."/>
            <person name="Larue G.E."/>
            <person name="Fisher S."/>
            <person name="Freeman R.M."/>
            <person name="Gunawardena J."/>
            <person name="Chu W."/>
            <person name="Stover N.A."/>
            <person name="Gregory B.D."/>
            <person name="Nowacki M."/>
            <person name="Derisi J."/>
            <person name="Roy S.W."/>
            <person name="Marshall W.F."/>
            <person name="Sood P."/>
        </authorList>
    </citation>
    <scope>NUCLEOTIDE SEQUENCE [LARGE SCALE GENOMIC DNA]</scope>
    <source>
        <strain evidence="2">WM001</strain>
    </source>
</reference>
<evidence type="ECO:0000313" key="3">
    <source>
        <dbReference type="Proteomes" id="UP000187209"/>
    </source>
</evidence>
<dbReference type="SUPFAM" id="SSF56112">
    <property type="entry name" value="Protein kinase-like (PK-like)"/>
    <property type="match status" value="1"/>
</dbReference>
<dbReference type="InterPro" id="IPR011009">
    <property type="entry name" value="Kinase-like_dom_sf"/>
</dbReference>
<dbReference type="AlphaFoldDB" id="A0A1R2AMA2"/>
<keyword evidence="3" id="KW-1185">Reference proteome</keyword>
<dbReference type="Proteomes" id="UP000187209">
    <property type="component" value="Unassembled WGS sequence"/>
</dbReference>
<accession>A0A1R2AMA2</accession>
<dbReference type="SMART" id="SM00220">
    <property type="entry name" value="S_TKc"/>
    <property type="match status" value="1"/>
</dbReference>
<name>A0A1R2AMA2_9CILI</name>
<dbReference type="OrthoDB" id="290533at2759"/>
<evidence type="ECO:0000259" key="1">
    <source>
        <dbReference type="PROSITE" id="PS50011"/>
    </source>
</evidence>
<protein>
    <recommendedName>
        <fullName evidence="1">Protein kinase domain-containing protein</fullName>
    </recommendedName>
</protein>
<organism evidence="2 3">
    <name type="scientific">Stentor coeruleus</name>
    <dbReference type="NCBI Taxonomy" id="5963"/>
    <lineage>
        <taxon>Eukaryota</taxon>
        <taxon>Sar</taxon>
        <taxon>Alveolata</taxon>
        <taxon>Ciliophora</taxon>
        <taxon>Postciliodesmatophora</taxon>
        <taxon>Heterotrichea</taxon>
        <taxon>Heterotrichida</taxon>
        <taxon>Stentoridae</taxon>
        <taxon>Stentor</taxon>
    </lineage>
</organism>
<dbReference type="Gene3D" id="1.10.510.10">
    <property type="entry name" value="Transferase(Phosphotransferase) domain 1"/>
    <property type="match status" value="1"/>
</dbReference>
<dbReference type="PANTHER" id="PTHR44167">
    <property type="entry name" value="OVARIAN-SPECIFIC SERINE/THREONINE-PROTEIN KINASE LOK-RELATED"/>
    <property type="match status" value="1"/>
</dbReference>
<proteinExistence type="predicted"/>
<gene>
    <name evidence="2" type="ORF">SteCoe_37825</name>
</gene>
<comment type="caution">
    <text evidence="2">The sequence shown here is derived from an EMBL/GenBank/DDBJ whole genome shotgun (WGS) entry which is preliminary data.</text>
</comment>
<dbReference type="PROSITE" id="PS50011">
    <property type="entry name" value="PROTEIN_KINASE_DOM"/>
    <property type="match status" value="1"/>
</dbReference>
<dbReference type="GO" id="GO:0005634">
    <property type="term" value="C:nucleus"/>
    <property type="evidence" value="ECO:0007669"/>
    <property type="project" value="TreeGrafter"/>
</dbReference>
<dbReference type="Pfam" id="PF00069">
    <property type="entry name" value="Pkinase"/>
    <property type="match status" value="1"/>
</dbReference>